<organism evidence="1 2">
    <name type="scientific">Mucuna pruriens</name>
    <name type="common">Velvet bean</name>
    <name type="synonym">Dolichos pruriens</name>
    <dbReference type="NCBI Taxonomy" id="157652"/>
    <lineage>
        <taxon>Eukaryota</taxon>
        <taxon>Viridiplantae</taxon>
        <taxon>Streptophyta</taxon>
        <taxon>Embryophyta</taxon>
        <taxon>Tracheophyta</taxon>
        <taxon>Spermatophyta</taxon>
        <taxon>Magnoliopsida</taxon>
        <taxon>eudicotyledons</taxon>
        <taxon>Gunneridae</taxon>
        <taxon>Pentapetalae</taxon>
        <taxon>rosids</taxon>
        <taxon>fabids</taxon>
        <taxon>Fabales</taxon>
        <taxon>Fabaceae</taxon>
        <taxon>Papilionoideae</taxon>
        <taxon>50 kb inversion clade</taxon>
        <taxon>NPAAA clade</taxon>
        <taxon>indigoferoid/millettioid clade</taxon>
        <taxon>Phaseoleae</taxon>
        <taxon>Mucuna</taxon>
    </lineage>
</organism>
<accession>A0A371ESD5</accession>
<evidence type="ECO:0000313" key="1">
    <source>
        <dbReference type="EMBL" id="RDX68967.1"/>
    </source>
</evidence>
<proteinExistence type="predicted"/>
<dbReference type="Proteomes" id="UP000257109">
    <property type="component" value="Unassembled WGS sequence"/>
</dbReference>
<keyword evidence="2" id="KW-1185">Reference proteome</keyword>
<dbReference type="PANTHER" id="PTHR33240:SF15">
    <property type="entry name" value="GAG-PRO-LIKE PROTEIN"/>
    <property type="match status" value="1"/>
</dbReference>
<dbReference type="EMBL" id="QJKJ01012317">
    <property type="protein sequence ID" value="RDX68967.1"/>
    <property type="molecule type" value="Genomic_DNA"/>
</dbReference>
<reference evidence="1" key="1">
    <citation type="submission" date="2018-05" db="EMBL/GenBank/DDBJ databases">
        <title>Draft genome of Mucuna pruriens seed.</title>
        <authorList>
            <person name="Nnadi N.E."/>
            <person name="Vos R."/>
            <person name="Hasami M.H."/>
            <person name="Devisetty U.K."/>
            <person name="Aguiy J.C."/>
        </authorList>
    </citation>
    <scope>NUCLEOTIDE SEQUENCE [LARGE SCALE GENOMIC DNA]</scope>
    <source>
        <strain evidence="1">JCA_2017</strain>
    </source>
</reference>
<sequence>MTIAGGDAVRVVTMSARKRHVSLSWWFKVTPFAGKTRSYDDPMVTSLIATNYKIERVLVNHESSTNVLYWSTFQRLRLLISSMEECSRTLFGFAGKQVKIRGSMKIETVFGIGSTERTILVSYTVVNTWASYKMMIR</sequence>
<dbReference type="PANTHER" id="PTHR33240">
    <property type="entry name" value="OS08G0508500 PROTEIN"/>
    <property type="match status" value="1"/>
</dbReference>
<dbReference type="OrthoDB" id="1937476at2759"/>
<feature type="non-terminal residue" evidence="1">
    <location>
        <position position="1"/>
    </location>
</feature>
<protein>
    <submittedName>
        <fullName evidence="1">Uncharacterized protein</fullName>
    </submittedName>
</protein>
<dbReference type="AlphaFoldDB" id="A0A371ESD5"/>
<gene>
    <name evidence="1" type="ORF">CR513_51982</name>
</gene>
<comment type="caution">
    <text evidence="1">The sequence shown here is derived from an EMBL/GenBank/DDBJ whole genome shotgun (WGS) entry which is preliminary data.</text>
</comment>
<name>A0A371ESD5_MUCPR</name>
<evidence type="ECO:0000313" key="2">
    <source>
        <dbReference type="Proteomes" id="UP000257109"/>
    </source>
</evidence>